<dbReference type="InterPro" id="IPR000832">
    <property type="entry name" value="GPCR_2_secretin-like"/>
</dbReference>
<protein>
    <submittedName>
        <fullName evidence="6">Uncharacterized protein</fullName>
    </submittedName>
</protein>
<evidence type="ECO:0000256" key="1">
    <source>
        <dbReference type="ARBA" id="ARBA00004141"/>
    </source>
</evidence>
<feature type="transmembrane region" description="Helical" evidence="5">
    <location>
        <begin position="51"/>
        <end position="74"/>
    </location>
</feature>
<comment type="caution">
    <text evidence="6">The sequence shown here is derived from an EMBL/GenBank/DDBJ whole genome shotgun (WGS) entry which is preliminary data.</text>
</comment>
<organism evidence="6 7">
    <name type="scientific">Cotesia congregata</name>
    <name type="common">Parasitoid wasp</name>
    <name type="synonym">Apanteles congregatus</name>
    <dbReference type="NCBI Taxonomy" id="51543"/>
    <lineage>
        <taxon>Eukaryota</taxon>
        <taxon>Metazoa</taxon>
        <taxon>Ecdysozoa</taxon>
        <taxon>Arthropoda</taxon>
        <taxon>Hexapoda</taxon>
        <taxon>Insecta</taxon>
        <taxon>Pterygota</taxon>
        <taxon>Neoptera</taxon>
        <taxon>Endopterygota</taxon>
        <taxon>Hymenoptera</taxon>
        <taxon>Apocrita</taxon>
        <taxon>Ichneumonoidea</taxon>
        <taxon>Braconidae</taxon>
        <taxon>Microgastrinae</taxon>
        <taxon>Cotesia</taxon>
    </lineage>
</organism>
<evidence type="ECO:0000313" key="6">
    <source>
        <dbReference type="EMBL" id="CAG5073379.1"/>
    </source>
</evidence>
<sequence>MNNEQLDKTNSVTRILPPGVMGLMNDLTPSNVFHVTHESTKLGEWAQQLNIIYEIGYTISLIALILSLGILTYFRDTVVSRANCRNYKAAPSVESV</sequence>
<keyword evidence="7" id="KW-1185">Reference proteome</keyword>
<keyword evidence="3 5" id="KW-1133">Transmembrane helix</keyword>
<evidence type="ECO:0000256" key="2">
    <source>
        <dbReference type="ARBA" id="ARBA00022692"/>
    </source>
</evidence>
<name>A0A8J2E8K1_COTCN</name>
<evidence type="ECO:0000313" key="7">
    <source>
        <dbReference type="Proteomes" id="UP000786811"/>
    </source>
</evidence>
<dbReference type="AlphaFoldDB" id="A0A8J2E8K1"/>
<evidence type="ECO:0000256" key="4">
    <source>
        <dbReference type="ARBA" id="ARBA00023136"/>
    </source>
</evidence>
<gene>
    <name evidence="6" type="ORF">HICCMSTLAB_LOCUS322</name>
</gene>
<dbReference type="GO" id="GO:0004930">
    <property type="term" value="F:G protein-coupled receptor activity"/>
    <property type="evidence" value="ECO:0007669"/>
    <property type="project" value="InterPro"/>
</dbReference>
<keyword evidence="2 5" id="KW-0812">Transmembrane</keyword>
<dbReference type="Pfam" id="PF00002">
    <property type="entry name" value="7tm_2"/>
    <property type="match status" value="1"/>
</dbReference>
<reference evidence="6" key="1">
    <citation type="submission" date="2021-04" db="EMBL/GenBank/DDBJ databases">
        <authorList>
            <person name="Chebbi M.A.C M."/>
        </authorList>
    </citation>
    <scope>NUCLEOTIDE SEQUENCE</scope>
</reference>
<evidence type="ECO:0000256" key="3">
    <source>
        <dbReference type="ARBA" id="ARBA00022989"/>
    </source>
</evidence>
<proteinExistence type="predicted"/>
<accession>A0A8J2E8K1</accession>
<evidence type="ECO:0000256" key="5">
    <source>
        <dbReference type="SAM" id="Phobius"/>
    </source>
</evidence>
<keyword evidence="4 5" id="KW-0472">Membrane</keyword>
<dbReference type="Proteomes" id="UP000786811">
    <property type="component" value="Unassembled WGS sequence"/>
</dbReference>
<comment type="subcellular location">
    <subcellularLocation>
        <location evidence="1">Membrane</location>
        <topology evidence="1">Multi-pass membrane protein</topology>
    </subcellularLocation>
</comment>
<dbReference type="GO" id="GO:0016020">
    <property type="term" value="C:membrane"/>
    <property type="evidence" value="ECO:0007669"/>
    <property type="project" value="UniProtKB-SubCell"/>
</dbReference>
<dbReference type="EMBL" id="CAJNRD030001114">
    <property type="protein sequence ID" value="CAG5073379.1"/>
    <property type="molecule type" value="Genomic_DNA"/>
</dbReference>